<evidence type="ECO:0000256" key="5">
    <source>
        <dbReference type="ARBA" id="ARBA00023136"/>
    </source>
</evidence>
<dbReference type="EMBL" id="FWZU01000003">
    <property type="protein sequence ID" value="SMF14439.1"/>
    <property type="molecule type" value="Genomic_DNA"/>
</dbReference>
<keyword evidence="9" id="KW-1185">Reference proteome</keyword>
<sequence>MFSKYNYFILCPSIKFFIMYKIIDHIINSQFILMKRAVPMRNILLFISLLLLLPTTSFAKVPVVGFVTGVFGMGDLSFNDMTYGGIRKAQQEFGFKLIIVNPSKTGKSTLEDLTALADQSDIIIFLGAQHKQLTRQVAKIYPNKKFISIDVPIDGVPNISSAIFKQYEGSFLAGALAGYMTKTHTVGFIGGANIPTVQQFEQGFADGAKYAEPNTEVLVEYASPAEDFSGFSAPQKGYNLAVKQYNNNADIIFTAAGLTGNGVIEAARHTGNYAIGVDSDQDSFAKGTVLTSMIKRLDTAAYKELEAVMNNHFSPGITYYGLNNGGVSLSKMKYTRAKISDEILKKIDIIKDKIIKDEIPIVTKMQNNYTKNTMPQ</sequence>
<keyword evidence="3" id="KW-1003">Cell membrane</keyword>
<dbReference type="PANTHER" id="PTHR34296">
    <property type="entry name" value="TRANSCRIPTIONAL ACTIVATOR PROTEIN MED"/>
    <property type="match status" value="1"/>
</dbReference>
<keyword evidence="4" id="KW-0732">Signal</keyword>
<dbReference type="GO" id="GO:0005886">
    <property type="term" value="C:plasma membrane"/>
    <property type="evidence" value="ECO:0007669"/>
    <property type="project" value="UniProtKB-SubCell"/>
</dbReference>
<evidence type="ECO:0000256" key="3">
    <source>
        <dbReference type="ARBA" id="ARBA00022475"/>
    </source>
</evidence>
<evidence type="ECO:0000256" key="1">
    <source>
        <dbReference type="ARBA" id="ARBA00004193"/>
    </source>
</evidence>
<proteinExistence type="inferred from homology"/>
<comment type="similarity">
    <text evidence="2">Belongs to the BMP lipoprotein family.</text>
</comment>
<dbReference type="InterPro" id="IPR028082">
    <property type="entry name" value="Peripla_BP_I"/>
</dbReference>
<evidence type="ECO:0000313" key="8">
    <source>
        <dbReference type="EMBL" id="SMF14439.1"/>
    </source>
</evidence>
<dbReference type="InterPro" id="IPR003760">
    <property type="entry name" value="PnrA-like"/>
</dbReference>
<evidence type="ECO:0000256" key="6">
    <source>
        <dbReference type="ARBA" id="ARBA00023288"/>
    </source>
</evidence>
<dbReference type="Pfam" id="PF02608">
    <property type="entry name" value="Bmp"/>
    <property type="match status" value="1"/>
</dbReference>
<dbReference type="STRING" id="1519643.SAMN06295933_1823"/>
<dbReference type="InterPro" id="IPR050957">
    <property type="entry name" value="BMP_lipoprotein"/>
</dbReference>
<protein>
    <submittedName>
        <fullName evidence="8">Basic membrane protein A</fullName>
    </submittedName>
</protein>
<evidence type="ECO:0000256" key="2">
    <source>
        <dbReference type="ARBA" id="ARBA00008610"/>
    </source>
</evidence>
<accession>A0A1X7DF23</accession>
<dbReference type="AlphaFoldDB" id="A0A1X7DF23"/>
<dbReference type="CDD" id="cd06354">
    <property type="entry name" value="PBP1_PrnA-like"/>
    <property type="match status" value="1"/>
</dbReference>
<organism evidence="8 9">
    <name type="scientific">Desulfovibrio gilichinskyi</name>
    <dbReference type="NCBI Taxonomy" id="1519643"/>
    <lineage>
        <taxon>Bacteria</taxon>
        <taxon>Pseudomonadati</taxon>
        <taxon>Thermodesulfobacteriota</taxon>
        <taxon>Desulfovibrionia</taxon>
        <taxon>Desulfovibrionales</taxon>
        <taxon>Desulfovibrionaceae</taxon>
        <taxon>Desulfovibrio</taxon>
    </lineage>
</organism>
<evidence type="ECO:0000313" key="9">
    <source>
        <dbReference type="Proteomes" id="UP000192906"/>
    </source>
</evidence>
<gene>
    <name evidence="8" type="ORF">SAMN06295933_1823</name>
</gene>
<keyword evidence="5" id="KW-0472">Membrane</keyword>
<evidence type="ECO:0000256" key="4">
    <source>
        <dbReference type="ARBA" id="ARBA00022729"/>
    </source>
</evidence>
<feature type="domain" description="ABC transporter substrate-binding protein PnrA-like" evidence="7">
    <location>
        <begin position="73"/>
        <end position="361"/>
    </location>
</feature>
<name>A0A1X7DF23_9BACT</name>
<evidence type="ECO:0000259" key="7">
    <source>
        <dbReference type="Pfam" id="PF02608"/>
    </source>
</evidence>
<dbReference type="PANTHER" id="PTHR34296:SF2">
    <property type="entry name" value="ABC TRANSPORTER GUANOSINE-BINDING PROTEIN NUPN"/>
    <property type="match status" value="1"/>
</dbReference>
<dbReference type="SUPFAM" id="SSF53822">
    <property type="entry name" value="Periplasmic binding protein-like I"/>
    <property type="match status" value="1"/>
</dbReference>
<keyword evidence="6" id="KW-0449">Lipoprotein</keyword>
<dbReference type="Gene3D" id="3.40.50.2300">
    <property type="match status" value="2"/>
</dbReference>
<comment type="subcellular location">
    <subcellularLocation>
        <location evidence="1">Cell membrane</location>
        <topology evidence="1">Lipid-anchor</topology>
    </subcellularLocation>
</comment>
<dbReference type="Proteomes" id="UP000192906">
    <property type="component" value="Unassembled WGS sequence"/>
</dbReference>
<reference evidence="9" key="1">
    <citation type="submission" date="2017-04" db="EMBL/GenBank/DDBJ databases">
        <authorList>
            <person name="Varghese N."/>
            <person name="Submissions S."/>
        </authorList>
    </citation>
    <scope>NUCLEOTIDE SEQUENCE [LARGE SCALE GENOMIC DNA]</scope>
    <source>
        <strain evidence="9">K3S</strain>
    </source>
</reference>